<feature type="chain" id="PRO_5030168650" evidence="6">
    <location>
        <begin position="21"/>
        <end position="261"/>
    </location>
</feature>
<dbReference type="GO" id="GO:0016671">
    <property type="term" value="F:oxidoreductase activity, acting on a sulfur group of donors, disulfide as acceptor"/>
    <property type="evidence" value="ECO:0007669"/>
    <property type="project" value="InterPro"/>
</dbReference>
<evidence type="ECO:0000256" key="5">
    <source>
        <dbReference type="ARBA" id="ARBA00023180"/>
    </source>
</evidence>
<keyword evidence="4 6" id="KW-0732">Signal</keyword>
<evidence type="ECO:0000256" key="4">
    <source>
        <dbReference type="ARBA" id="ARBA00022729"/>
    </source>
</evidence>
<accession>F1LDG5</accession>
<evidence type="ECO:0000256" key="3">
    <source>
        <dbReference type="ARBA" id="ARBA00022525"/>
    </source>
</evidence>
<keyword evidence="5" id="KW-0325">Glycoprotein</keyword>
<dbReference type="PANTHER" id="PTHR13234">
    <property type="entry name" value="GAMMA-INTERFERON INDUCIBLE LYSOSOMAL THIOL REDUCTASE GILT"/>
    <property type="match status" value="1"/>
</dbReference>
<dbReference type="GO" id="GO:0005576">
    <property type="term" value="C:extracellular region"/>
    <property type="evidence" value="ECO:0007669"/>
    <property type="project" value="UniProtKB-SubCell"/>
</dbReference>
<evidence type="ECO:0000256" key="1">
    <source>
        <dbReference type="ARBA" id="ARBA00004613"/>
    </source>
</evidence>
<organism evidence="7">
    <name type="scientific">Ascaris suum</name>
    <name type="common">Pig roundworm</name>
    <name type="synonym">Ascaris lumbricoides</name>
    <dbReference type="NCBI Taxonomy" id="6253"/>
    <lineage>
        <taxon>Eukaryota</taxon>
        <taxon>Metazoa</taxon>
        <taxon>Ecdysozoa</taxon>
        <taxon>Nematoda</taxon>
        <taxon>Chromadorea</taxon>
        <taxon>Rhabditida</taxon>
        <taxon>Spirurina</taxon>
        <taxon>Ascaridomorpha</taxon>
        <taxon>Ascaridoidea</taxon>
        <taxon>Ascarididae</taxon>
        <taxon>Ascaris</taxon>
    </lineage>
</organism>
<reference evidence="7" key="1">
    <citation type="journal article" date="2011" name="Genome Res.">
        <title>Deep small RNA sequencing from the nematode Ascaris reveals conservation, functional diversification, and novel developmental profiles.</title>
        <authorList>
            <person name="Wang J."/>
            <person name="Czech B."/>
            <person name="Crunk A."/>
            <person name="Wallace A."/>
            <person name="Mitreva M."/>
            <person name="Hannon G.J."/>
            <person name="Davis R.E."/>
        </authorList>
    </citation>
    <scope>NUCLEOTIDE SEQUENCE</scope>
</reference>
<dbReference type="Pfam" id="PF03227">
    <property type="entry name" value="GILT"/>
    <property type="match status" value="1"/>
</dbReference>
<dbReference type="EMBL" id="JI178915">
    <property type="protein sequence ID" value="ADY48169.1"/>
    <property type="molecule type" value="mRNA"/>
</dbReference>
<keyword evidence="3" id="KW-0964">Secreted</keyword>
<dbReference type="AlphaFoldDB" id="F1LDG5"/>
<name>F1LDG5_ASCSU</name>
<sequence length="261" mass="29276">MSQCAFTVVFATAMAVIVVGVNEFNCNVVPPALWCESNELATKCGFIPLCEKYIAGTKNQRVRLTLLYESLCGGCQSMITNILYPTVYNRFPDYVDIELVPFGNAKIKNDTIECQHGEEECIINRFESCVIETITGTNAALPYIYCLEKHLQEGTVFEKAVDTCYRTLKIDKAVQNAISICITSGLGDRLQLQAAKRTDEIYPDKHDHVPWLLFNNVSLTKAQIFQNALPSAICLWYKGDKVPQYCHMEGTINSSCKRSDL</sequence>
<comment type="subcellular location">
    <subcellularLocation>
        <location evidence="1">Secreted</location>
    </subcellularLocation>
</comment>
<dbReference type="InterPro" id="IPR004911">
    <property type="entry name" value="Interferon-induced_GILT"/>
</dbReference>
<evidence type="ECO:0000256" key="6">
    <source>
        <dbReference type="SAM" id="SignalP"/>
    </source>
</evidence>
<proteinExistence type="evidence at transcript level"/>
<evidence type="ECO:0000256" key="2">
    <source>
        <dbReference type="ARBA" id="ARBA00005679"/>
    </source>
</evidence>
<comment type="similarity">
    <text evidence="2">Belongs to the GILT family.</text>
</comment>
<protein>
    <submittedName>
        <fullName evidence="7">GILT-like protein</fullName>
    </submittedName>
</protein>
<evidence type="ECO:0000313" key="7">
    <source>
        <dbReference type="EMBL" id="ADY48169.1"/>
    </source>
</evidence>
<dbReference type="PANTHER" id="PTHR13234:SF8">
    <property type="entry name" value="GAMMA-INTERFERON-INDUCIBLE LYSOSOMAL THIOL REDUCTASE"/>
    <property type="match status" value="1"/>
</dbReference>
<feature type="signal peptide" evidence="6">
    <location>
        <begin position="1"/>
        <end position="20"/>
    </location>
</feature>